<dbReference type="Proteomes" id="UP000249720">
    <property type="component" value="Unassembled WGS sequence"/>
</dbReference>
<keyword evidence="4 7" id="KW-0812">Transmembrane</keyword>
<keyword evidence="6 9" id="KW-0472">Membrane</keyword>
<dbReference type="AlphaFoldDB" id="A0A2W7TMY0"/>
<feature type="transmembrane region" description="Helical" evidence="9">
    <location>
        <begin position="31"/>
        <end position="51"/>
    </location>
</feature>
<keyword evidence="7" id="KW-0653">Protein transport</keyword>
<evidence type="ECO:0000256" key="2">
    <source>
        <dbReference type="ARBA" id="ARBA00005811"/>
    </source>
</evidence>
<reference evidence="10 11" key="1">
    <citation type="submission" date="2018-06" db="EMBL/GenBank/DDBJ databases">
        <title>Genomic Encyclopedia of Archaeal and Bacterial Type Strains, Phase II (KMG-II): from individual species to whole genera.</title>
        <authorList>
            <person name="Goeker M."/>
        </authorList>
    </citation>
    <scope>NUCLEOTIDE SEQUENCE [LARGE SCALE GENOMIC DNA]</scope>
    <source>
        <strain evidence="10 11">DSM 23241</strain>
    </source>
</reference>
<keyword evidence="11" id="KW-1185">Reference proteome</keyword>
<gene>
    <name evidence="10" type="ORF">LX80_00728</name>
</gene>
<dbReference type="GO" id="GO:0015031">
    <property type="term" value="P:protein transport"/>
    <property type="evidence" value="ECO:0007669"/>
    <property type="project" value="UniProtKB-KW"/>
</dbReference>
<dbReference type="RefSeq" id="WP_111293702.1">
    <property type="nucleotide sequence ID" value="NZ_QKZV01000002.1"/>
</dbReference>
<feature type="compositionally biased region" description="Basic residues" evidence="8">
    <location>
        <begin position="12"/>
        <end position="25"/>
    </location>
</feature>
<dbReference type="PANTHER" id="PTHR30558">
    <property type="entry name" value="EXBD MEMBRANE COMPONENT OF PMF-DRIVEN MACROMOLECULE IMPORT SYSTEM"/>
    <property type="match status" value="1"/>
</dbReference>
<keyword evidence="7" id="KW-0813">Transport</keyword>
<dbReference type="Pfam" id="PF02472">
    <property type="entry name" value="ExbD"/>
    <property type="match status" value="1"/>
</dbReference>
<evidence type="ECO:0000313" key="11">
    <source>
        <dbReference type="Proteomes" id="UP000249720"/>
    </source>
</evidence>
<protein>
    <submittedName>
        <fullName evidence="10">Biopolymer transport protein ExbD</fullName>
    </submittedName>
</protein>
<sequence>MAEMDTSSSGGGHKKGPGVKKGKKMSTRVDLTPMVDLGFLLITFFIFTTTMSQPTAMKLFLPKDADKPDEQNKIKESGALTILLGGDNTVFYYEGELAPNGANFKSANYSNGDDGIRAVILRKKASTPEKDLMVVIKPSPQCTYKNVVDVLDEMSINVIKRYALVDISPVEEQLVEKSVAAAAAQSK</sequence>
<evidence type="ECO:0000256" key="7">
    <source>
        <dbReference type="RuleBase" id="RU003879"/>
    </source>
</evidence>
<accession>A0A2W7TMY0</accession>
<proteinExistence type="inferred from homology"/>
<evidence type="ECO:0000256" key="5">
    <source>
        <dbReference type="ARBA" id="ARBA00022989"/>
    </source>
</evidence>
<evidence type="ECO:0000256" key="3">
    <source>
        <dbReference type="ARBA" id="ARBA00022475"/>
    </source>
</evidence>
<dbReference type="GO" id="GO:0022857">
    <property type="term" value="F:transmembrane transporter activity"/>
    <property type="evidence" value="ECO:0007669"/>
    <property type="project" value="InterPro"/>
</dbReference>
<name>A0A2W7TMY0_9BACT</name>
<evidence type="ECO:0000313" key="10">
    <source>
        <dbReference type="EMBL" id="PZX64532.1"/>
    </source>
</evidence>
<evidence type="ECO:0000256" key="4">
    <source>
        <dbReference type="ARBA" id="ARBA00022692"/>
    </source>
</evidence>
<dbReference type="InterPro" id="IPR003400">
    <property type="entry name" value="ExbD"/>
</dbReference>
<dbReference type="EMBL" id="QKZV01000002">
    <property type="protein sequence ID" value="PZX64532.1"/>
    <property type="molecule type" value="Genomic_DNA"/>
</dbReference>
<comment type="subcellular location">
    <subcellularLocation>
        <location evidence="1">Cell membrane</location>
        <topology evidence="1">Single-pass membrane protein</topology>
    </subcellularLocation>
    <subcellularLocation>
        <location evidence="7">Cell membrane</location>
        <topology evidence="7">Single-pass type II membrane protein</topology>
    </subcellularLocation>
</comment>
<dbReference type="OrthoDB" id="952702at2"/>
<feature type="region of interest" description="Disordered" evidence="8">
    <location>
        <begin position="1"/>
        <end position="25"/>
    </location>
</feature>
<comment type="caution">
    <text evidence="10">The sequence shown here is derived from an EMBL/GenBank/DDBJ whole genome shotgun (WGS) entry which is preliminary data.</text>
</comment>
<organism evidence="10 11">
    <name type="scientific">Hydrotalea sandarakina</name>
    <dbReference type="NCBI Taxonomy" id="1004304"/>
    <lineage>
        <taxon>Bacteria</taxon>
        <taxon>Pseudomonadati</taxon>
        <taxon>Bacteroidota</taxon>
        <taxon>Chitinophagia</taxon>
        <taxon>Chitinophagales</taxon>
        <taxon>Chitinophagaceae</taxon>
        <taxon>Hydrotalea</taxon>
    </lineage>
</organism>
<dbReference type="GO" id="GO:0005886">
    <property type="term" value="C:plasma membrane"/>
    <property type="evidence" value="ECO:0007669"/>
    <property type="project" value="UniProtKB-SubCell"/>
</dbReference>
<evidence type="ECO:0000256" key="9">
    <source>
        <dbReference type="SAM" id="Phobius"/>
    </source>
</evidence>
<evidence type="ECO:0000256" key="6">
    <source>
        <dbReference type="ARBA" id="ARBA00023136"/>
    </source>
</evidence>
<keyword evidence="5 9" id="KW-1133">Transmembrane helix</keyword>
<evidence type="ECO:0000256" key="1">
    <source>
        <dbReference type="ARBA" id="ARBA00004162"/>
    </source>
</evidence>
<keyword evidence="3" id="KW-1003">Cell membrane</keyword>
<comment type="similarity">
    <text evidence="2 7">Belongs to the ExbD/TolR family.</text>
</comment>
<dbReference type="PANTHER" id="PTHR30558:SF3">
    <property type="entry name" value="BIOPOLYMER TRANSPORT PROTEIN EXBD-RELATED"/>
    <property type="match status" value="1"/>
</dbReference>
<evidence type="ECO:0000256" key="8">
    <source>
        <dbReference type="SAM" id="MobiDB-lite"/>
    </source>
</evidence>